<keyword evidence="3" id="KW-1185">Reference proteome</keyword>
<sequence>MSALDTVRREMLINRFSGWLEYYGVPRRQRRAECAELRGNLDQAIAAEGYRAAADNLGHPRDLARAVGEGFASRPRWVLGLYALLAVVVVQTLALMGTMIAFAGGVEASGVTGREVSGSVFPWVGATFFYEESGETLSLGVDWPWLWPITLPLLAWFVTARPWRLLTRRDATHS</sequence>
<reference evidence="2 3" key="1">
    <citation type="submission" date="2020-07" db="EMBL/GenBank/DDBJ databases">
        <title>Sequencing the genomes of 1000 actinobacteria strains.</title>
        <authorList>
            <person name="Klenk H.-P."/>
        </authorList>
    </citation>
    <scope>NUCLEOTIDE SEQUENCE [LARGE SCALE GENOMIC DNA]</scope>
    <source>
        <strain evidence="2 3">DSM 24723</strain>
    </source>
</reference>
<evidence type="ECO:0000313" key="2">
    <source>
        <dbReference type="EMBL" id="NYG36976.1"/>
    </source>
</evidence>
<dbReference type="AlphaFoldDB" id="A0A852X1J8"/>
<name>A0A852X1J8_9MICO</name>
<evidence type="ECO:0000256" key="1">
    <source>
        <dbReference type="SAM" id="Phobius"/>
    </source>
</evidence>
<dbReference type="Proteomes" id="UP000592181">
    <property type="component" value="Unassembled WGS sequence"/>
</dbReference>
<proteinExistence type="predicted"/>
<dbReference type="RefSeq" id="WP_179462412.1">
    <property type="nucleotide sequence ID" value="NZ_JACBZX010000001.1"/>
</dbReference>
<accession>A0A852X1J8</accession>
<evidence type="ECO:0000313" key="3">
    <source>
        <dbReference type="Proteomes" id="UP000592181"/>
    </source>
</evidence>
<keyword evidence="1" id="KW-0472">Membrane</keyword>
<dbReference type="EMBL" id="JACBZX010000001">
    <property type="protein sequence ID" value="NYG36976.1"/>
    <property type="molecule type" value="Genomic_DNA"/>
</dbReference>
<protein>
    <submittedName>
        <fullName evidence="2">Uncharacterized protein</fullName>
    </submittedName>
</protein>
<organism evidence="2 3">
    <name type="scientific">Janibacter alkaliphilus</name>
    <dbReference type="NCBI Taxonomy" id="1069963"/>
    <lineage>
        <taxon>Bacteria</taxon>
        <taxon>Bacillati</taxon>
        <taxon>Actinomycetota</taxon>
        <taxon>Actinomycetes</taxon>
        <taxon>Micrococcales</taxon>
        <taxon>Intrasporangiaceae</taxon>
        <taxon>Janibacter</taxon>
    </lineage>
</organism>
<feature type="transmembrane region" description="Helical" evidence="1">
    <location>
        <begin position="145"/>
        <end position="163"/>
    </location>
</feature>
<keyword evidence="1" id="KW-1133">Transmembrane helix</keyword>
<comment type="caution">
    <text evidence="2">The sequence shown here is derived from an EMBL/GenBank/DDBJ whole genome shotgun (WGS) entry which is preliminary data.</text>
</comment>
<gene>
    <name evidence="2" type="ORF">BJY28_001445</name>
</gene>
<keyword evidence="1" id="KW-0812">Transmembrane</keyword>
<feature type="transmembrane region" description="Helical" evidence="1">
    <location>
        <begin position="81"/>
        <end position="103"/>
    </location>
</feature>